<accession>B6JBL7</accession>
<proteinExistence type="predicted"/>
<dbReference type="AlphaFoldDB" id="B6JBL7"/>
<dbReference type="STRING" id="504832.OCA5_c25550"/>
<dbReference type="PATRIC" id="fig|504832.7.peg.2701"/>
<dbReference type="KEGG" id="oca:OCAR_5426"/>
<feature type="transmembrane region" description="Helical" evidence="1">
    <location>
        <begin position="20"/>
        <end position="41"/>
    </location>
</feature>
<keyword evidence="1" id="KW-1133">Transmembrane helix</keyword>
<dbReference type="HOGENOM" id="CLU_171854_3_3_5"/>
<dbReference type="EMBL" id="CP002826">
    <property type="protein sequence ID" value="AEI07250.1"/>
    <property type="molecule type" value="Genomic_DNA"/>
</dbReference>
<evidence type="ECO:0000256" key="1">
    <source>
        <dbReference type="SAM" id="Phobius"/>
    </source>
</evidence>
<evidence type="ECO:0000313" key="2">
    <source>
        <dbReference type="EMBL" id="AEI07250.1"/>
    </source>
</evidence>
<keyword evidence="1" id="KW-0472">Membrane</keyword>
<dbReference type="RefSeq" id="WP_012562587.1">
    <property type="nucleotide sequence ID" value="NC_011386.1"/>
</dbReference>
<name>B6JBL7_AFIC5</name>
<dbReference type="eggNOG" id="COG3847">
    <property type="taxonomic scope" value="Bacteria"/>
</dbReference>
<protein>
    <submittedName>
        <fullName evidence="2">Flp/Fap family protein</fullName>
    </submittedName>
</protein>
<gene>
    <name evidence="2" type="ordered locus">OCA5_c25550</name>
</gene>
<dbReference type="KEGG" id="ocg:OCA5_c25550"/>
<dbReference type="Proteomes" id="UP000007730">
    <property type="component" value="Chromosome"/>
</dbReference>
<reference evidence="2 3" key="1">
    <citation type="journal article" date="2011" name="J. Bacteriol.">
        <title>Complete genome sequences of the chemolithoautotrophic Oligotropha carboxidovorans strains OM4 and OM5.</title>
        <authorList>
            <person name="Volland S."/>
            <person name="Rachinger M."/>
            <person name="Strittmatter A."/>
            <person name="Daniel R."/>
            <person name="Gottschalk G."/>
            <person name="Meyer O."/>
        </authorList>
    </citation>
    <scope>NUCLEOTIDE SEQUENCE [LARGE SCALE GENOMIC DNA]</scope>
    <source>
        <strain evidence="3">ATCC 49405 / DSM 1227 / KCTC 32145 / OM5</strain>
    </source>
</reference>
<sequence length="53" mass="5715">MKTLKRFLRDQSGATSIEYAMIAAGIAVVIIVAVNNLGSALNGKYEMIRTSVQ</sequence>
<organism evidence="2 3">
    <name type="scientific">Afipia carboxidovorans (strain ATCC 49405 / DSM 1227 / KCTC 32145 / OM5)</name>
    <name type="common">Oligotropha carboxidovorans</name>
    <dbReference type="NCBI Taxonomy" id="504832"/>
    <lineage>
        <taxon>Bacteria</taxon>
        <taxon>Pseudomonadati</taxon>
        <taxon>Pseudomonadota</taxon>
        <taxon>Alphaproteobacteria</taxon>
        <taxon>Hyphomicrobiales</taxon>
        <taxon>Nitrobacteraceae</taxon>
        <taxon>Afipia</taxon>
    </lineage>
</organism>
<dbReference type="InterPro" id="IPR007047">
    <property type="entry name" value="Flp_Fap"/>
</dbReference>
<keyword evidence="3" id="KW-1185">Reference proteome</keyword>
<evidence type="ECO:0000313" key="3">
    <source>
        <dbReference type="Proteomes" id="UP000007730"/>
    </source>
</evidence>
<keyword evidence="1" id="KW-0812">Transmembrane</keyword>
<dbReference type="Pfam" id="PF04964">
    <property type="entry name" value="Flp_Fap"/>
    <property type="match status" value="1"/>
</dbReference>